<dbReference type="Proteomes" id="UP001360560">
    <property type="component" value="Unassembled WGS sequence"/>
</dbReference>
<evidence type="ECO:0000256" key="2">
    <source>
        <dbReference type="SAM" id="Phobius"/>
    </source>
</evidence>
<dbReference type="RefSeq" id="XP_064855262.1">
    <property type="nucleotide sequence ID" value="XM_064999190.1"/>
</dbReference>
<feature type="region of interest" description="Disordered" evidence="1">
    <location>
        <begin position="281"/>
        <end position="316"/>
    </location>
</feature>
<feature type="transmembrane region" description="Helical" evidence="2">
    <location>
        <begin position="187"/>
        <end position="208"/>
    </location>
</feature>
<dbReference type="Gene3D" id="1.20.140.150">
    <property type="match status" value="1"/>
</dbReference>
<reference evidence="3 4" key="1">
    <citation type="journal article" date="2023" name="Elife">
        <title>Identification of key yeast species and microbe-microbe interactions impacting larval growth of Drosophila in the wild.</title>
        <authorList>
            <person name="Mure A."/>
            <person name="Sugiura Y."/>
            <person name="Maeda R."/>
            <person name="Honda K."/>
            <person name="Sakurai N."/>
            <person name="Takahashi Y."/>
            <person name="Watada M."/>
            <person name="Katoh T."/>
            <person name="Gotoh A."/>
            <person name="Gotoh Y."/>
            <person name="Taniguchi I."/>
            <person name="Nakamura K."/>
            <person name="Hayashi T."/>
            <person name="Katayama T."/>
            <person name="Uemura T."/>
            <person name="Hattori Y."/>
        </authorList>
    </citation>
    <scope>NUCLEOTIDE SEQUENCE [LARGE SCALE GENOMIC DNA]</scope>
    <source>
        <strain evidence="3 4">SC-9</strain>
    </source>
</reference>
<feature type="transmembrane region" description="Helical" evidence="2">
    <location>
        <begin position="115"/>
        <end position="139"/>
    </location>
</feature>
<protein>
    <submittedName>
        <fullName evidence="3">Uncharacterized protein</fullName>
    </submittedName>
</protein>
<dbReference type="InterPro" id="IPR009571">
    <property type="entry name" value="SUR7/Rim9-like_fungi"/>
</dbReference>
<dbReference type="GO" id="GO:0030866">
    <property type="term" value="P:cortical actin cytoskeleton organization"/>
    <property type="evidence" value="ECO:0007669"/>
    <property type="project" value="TreeGrafter"/>
</dbReference>
<dbReference type="GO" id="GO:0031505">
    <property type="term" value="P:fungal-type cell wall organization"/>
    <property type="evidence" value="ECO:0007669"/>
    <property type="project" value="TreeGrafter"/>
</dbReference>
<dbReference type="EMBL" id="BTFZ01000019">
    <property type="protein sequence ID" value="GMM38266.1"/>
    <property type="molecule type" value="Genomic_DNA"/>
</dbReference>
<keyword evidence="4" id="KW-1185">Reference proteome</keyword>
<dbReference type="AlphaFoldDB" id="A0AAV5QUQ8"/>
<dbReference type="GO" id="GO:0045121">
    <property type="term" value="C:membrane raft"/>
    <property type="evidence" value="ECO:0007669"/>
    <property type="project" value="TreeGrafter"/>
</dbReference>
<dbReference type="GO" id="GO:0005886">
    <property type="term" value="C:plasma membrane"/>
    <property type="evidence" value="ECO:0007669"/>
    <property type="project" value="InterPro"/>
</dbReference>
<evidence type="ECO:0000256" key="1">
    <source>
        <dbReference type="SAM" id="MobiDB-lite"/>
    </source>
</evidence>
<feature type="transmembrane region" description="Helical" evidence="2">
    <location>
        <begin position="146"/>
        <end position="167"/>
    </location>
</feature>
<dbReference type="Pfam" id="PF06687">
    <property type="entry name" value="SUR7"/>
    <property type="match status" value="1"/>
</dbReference>
<dbReference type="GO" id="GO:0006897">
    <property type="term" value="P:endocytosis"/>
    <property type="evidence" value="ECO:0007669"/>
    <property type="project" value="TreeGrafter"/>
</dbReference>
<sequence length="316" mass="34945">MARLHFRSSFIDLFFLAGSTLLLLLIVLSGSSRNPSFPLDHFYWLEADTSDIPNAYANTRWTYWGLCEKVGSVSKNCYDIGPAIPISPVDNFETETNIPDYVVNNRDTFYYLSRVAWACLLISLVFTGISLIICLSAIFSFHLQKLTAIFTFIASTLQFAAAALYTATVALAKQYFVDAKIGPALMGFVWASAVCNLIVLVTTFGACVREAYLRAKERHAVANGSVYTENEKHSELLGNLHHHHHQQAVPALPVVSPTTTAVPPQQPQPVVATDVPVQQFEDPYAATTSEEPATKSGGINFFKVKRNRKSDEESDL</sequence>
<evidence type="ECO:0000313" key="3">
    <source>
        <dbReference type="EMBL" id="GMM38266.1"/>
    </source>
</evidence>
<dbReference type="PANTHER" id="PTHR36414">
    <property type="entry name" value="PROTEIN SUR7"/>
    <property type="match status" value="1"/>
</dbReference>
<evidence type="ECO:0000313" key="4">
    <source>
        <dbReference type="Proteomes" id="UP001360560"/>
    </source>
</evidence>
<gene>
    <name evidence="3" type="ORF">DASC09_056050</name>
</gene>
<accession>A0AAV5QUQ8</accession>
<keyword evidence="2" id="KW-0472">Membrane</keyword>
<dbReference type="GO" id="GO:0005938">
    <property type="term" value="C:cell cortex"/>
    <property type="evidence" value="ECO:0007669"/>
    <property type="project" value="TreeGrafter"/>
</dbReference>
<keyword evidence="2" id="KW-1133">Transmembrane helix</keyword>
<dbReference type="PANTHER" id="PTHR36414:SF1">
    <property type="entry name" value="PROTEIN SUR7"/>
    <property type="match status" value="1"/>
</dbReference>
<proteinExistence type="predicted"/>
<name>A0AAV5QUQ8_9ASCO</name>
<comment type="caution">
    <text evidence="3">The sequence shown here is derived from an EMBL/GenBank/DDBJ whole genome shotgun (WGS) entry which is preliminary data.</text>
</comment>
<organism evidence="3 4">
    <name type="scientific">Saccharomycopsis crataegensis</name>
    <dbReference type="NCBI Taxonomy" id="43959"/>
    <lineage>
        <taxon>Eukaryota</taxon>
        <taxon>Fungi</taxon>
        <taxon>Dikarya</taxon>
        <taxon>Ascomycota</taxon>
        <taxon>Saccharomycotina</taxon>
        <taxon>Saccharomycetes</taxon>
        <taxon>Saccharomycopsidaceae</taxon>
        <taxon>Saccharomycopsis</taxon>
    </lineage>
</organism>
<dbReference type="GeneID" id="90076255"/>
<keyword evidence="2" id="KW-0812">Transmembrane</keyword>
<dbReference type="GO" id="GO:0032185">
    <property type="term" value="P:septin cytoskeleton organization"/>
    <property type="evidence" value="ECO:0007669"/>
    <property type="project" value="TreeGrafter"/>
</dbReference>